<dbReference type="InterPro" id="IPR020843">
    <property type="entry name" value="ER"/>
</dbReference>
<dbReference type="Pfam" id="PF00107">
    <property type="entry name" value="ADH_zinc_N"/>
    <property type="match status" value="1"/>
</dbReference>
<dbReference type="SMART" id="SM00829">
    <property type="entry name" value="PKS_ER"/>
    <property type="match status" value="1"/>
</dbReference>
<dbReference type="OrthoDB" id="1879366at2759"/>
<dbReference type="InterPro" id="IPR013154">
    <property type="entry name" value="ADH-like_N"/>
</dbReference>
<dbReference type="InterPro" id="IPR045306">
    <property type="entry name" value="SDH-like"/>
</dbReference>
<evidence type="ECO:0000256" key="1">
    <source>
        <dbReference type="ARBA" id="ARBA00001947"/>
    </source>
</evidence>
<dbReference type="Gene3D" id="3.90.180.10">
    <property type="entry name" value="Medium-chain alcohol dehydrogenases, catalytic domain"/>
    <property type="match status" value="2"/>
</dbReference>
<dbReference type="Gene3D" id="3.40.50.720">
    <property type="entry name" value="NAD(P)-binding Rossmann-like Domain"/>
    <property type="match status" value="2"/>
</dbReference>
<dbReference type="InterPro" id="IPR002328">
    <property type="entry name" value="ADH_Zn_CS"/>
</dbReference>
<proteinExistence type="inferred from homology"/>
<evidence type="ECO:0000256" key="3">
    <source>
        <dbReference type="ARBA" id="ARBA00022723"/>
    </source>
</evidence>
<evidence type="ECO:0000259" key="7">
    <source>
        <dbReference type="SMART" id="SM00829"/>
    </source>
</evidence>
<reference evidence="8" key="1">
    <citation type="submission" date="2021-12" db="EMBL/GenBank/DDBJ databases">
        <authorList>
            <person name="King R."/>
        </authorList>
    </citation>
    <scope>NUCLEOTIDE SEQUENCE</scope>
</reference>
<feature type="domain" description="Enoyl reductase (ER)" evidence="7">
    <location>
        <begin position="11"/>
        <end position="434"/>
    </location>
</feature>
<dbReference type="SUPFAM" id="SSF51735">
    <property type="entry name" value="NAD(P)-binding Rossmann-fold domains"/>
    <property type="match status" value="1"/>
</dbReference>
<evidence type="ECO:0000256" key="4">
    <source>
        <dbReference type="ARBA" id="ARBA00022833"/>
    </source>
</evidence>
<dbReference type="InterPro" id="IPR002492">
    <property type="entry name" value="Transposase_Tc1-like"/>
</dbReference>
<accession>A0A9N9R7G4</accession>
<dbReference type="Pfam" id="PF08240">
    <property type="entry name" value="ADH_N"/>
    <property type="match status" value="1"/>
</dbReference>
<name>A0A9N9R7G4_9NEOP</name>
<evidence type="ECO:0000256" key="2">
    <source>
        <dbReference type="ARBA" id="ARBA00008072"/>
    </source>
</evidence>
<evidence type="ECO:0000313" key="9">
    <source>
        <dbReference type="Proteomes" id="UP001153714"/>
    </source>
</evidence>
<protein>
    <recommendedName>
        <fullName evidence="7">Enoyl reductase (ER) domain-containing protein</fullName>
    </recommendedName>
</protein>
<dbReference type="GO" id="GO:0006062">
    <property type="term" value="P:sorbitol catabolic process"/>
    <property type="evidence" value="ECO:0007669"/>
    <property type="project" value="TreeGrafter"/>
</dbReference>
<dbReference type="PANTHER" id="PTHR43161:SF24">
    <property type="entry name" value="SORBITOL DEHYDROGENASE"/>
    <property type="match status" value="1"/>
</dbReference>
<dbReference type="PANTHER" id="PTHR43161">
    <property type="entry name" value="SORBITOL DEHYDROGENASE"/>
    <property type="match status" value="1"/>
</dbReference>
<keyword evidence="3 6" id="KW-0479">Metal-binding</keyword>
<dbReference type="PROSITE" id="PS00059">
    <property type="entry name" value="ADH_ZINC"/>
    <property type="match status" value="1"/>
</dbReference>
<evidence type="ECO:0000256" key="6">
    <source>
        <dbReference type="RuleBase" id="RU361277"/>
    </source>
</evidence>
<dbReference type="SUPFAM" id="SSF50129">
    <property type="entry name" value="GroES-like"/>
    <property type="match status" value="1"/>
</dbReference>
<dbReference type="GO" id="GO:0003939">
    <property type="term" value="F:L-iditol 2-dehydrogenase (NAD+) activity"/>
    <property type="evidence" value="ECO:0007669"/>
    <property type="project" value="TreeGrafter"/>
</dbReference>
<dbReference type="GO" id="GO:0015074">
    <property type="term" value="P:DNA integration"/>
    <property type="evidence" value="ECO:0007669"/>
    <property type="project" value="InterPro"/>
</dbReference>
<dbReference type="InterPro" id="IPR011032">
    <property type="entry name" value="GroES-like_sf"/>
</dbReference>
<organism evidence="8 9">
    <name type="scientific">Diatraea saccharalis</name>
    <name type="common">sugarcane borer</name>
    <dbReference type="NCBI Taxonomy" id="40085"/>
    <lineage>
        <taxon>Eukaryota</taxon>
        <taxon>Metazoa</taxon>
        <taxon>Ecdysozoa</taxon>
        <taxon>Arthropoda</taxon>
        <taxon>Hexapoda</taxon>
        <taxon>Insecta</taxon>
        <taxon>Pterygota</taxon>
        <taxon>Neoptera</taxon>
        <taxon>Endopterygota</taxon>
        <taxon>Lepidoptera</taxon>
        <taxon>Glossata</taxon>
        <taxon>Ditrysia</taxon>
        <taxon>Pyraloidea</taxon>
        <taxon>Crambidae</taxon>
        <taxon>Crambinae</taxon>
        <taxon>Diatraea</taxon>
    </lineage>
</organism>
<dbReference type="GO" id="GO:0008270">
    <property type="term" value="F:zinc ion binding"/>
    <property type="evidence" value="ECO:0007669"/>
    <property type="project" value="InterPro"/>
</dbReference>
<dbReference type="GO" id="GO:0003677">
    <property type="term" value="F:DNA binding"/>
    <property type="evidence" value="ECO:0007669"/>
    <property type="project" value="InterPro"/>
</dbReference>
<dbReference type="Proteomes" id="UP001153714">
    <property type="component" value="Chromosome 3"/>
</dbReference>
<evidence type="ECO:0000256" key="5">
    <source>
        <dbReference type="ARBA" id="ARBA00023002"/>
    </source>
</evidence>
<reference evidence="8" key="2">
    <citation type="submission" date="2022-10" db="EMBL/GenBank/DDBJ databases">
        <authorList>
            <consortium name="ENA_rothamsted_submissions"/>
            <consortium name="culmorum"/>
            <person name="King R."/>
        </authorList>
    </citation>
    <scope>NUCLEOTIDE SEQUENCE</scope>
</reference>
<evidence type="ECO:0000313" key="8">
    <source>
        <dbReference type="EMBL" id="CAG9791083.1"/>
    </source>
</evidence>
<keyword evidence="5" id="KW-0560">Oxidoreductase</keyword>
<dbReference type="InterPro" id="IPR036291">
    <property type="entry name" value="NAD(P)-bd_dom_sf"/>
</dbReference>
<dbReference type="AlphaFoldDB" id="A0A9N9R7G4"/>
<dbReference type="Pfam" id="PF01498">
    <property type="entry name" value="HTH_Tnp_Tc3_2"/>
    <property type="match status" value="1"/>
</dbReference>
<keyword evidence="9" id="KW-1185">Reference proteome</keyword>
<dbReference type="EMBL" id="OU893334">
    <property type="protein sequence ID" value="CAG9791083.1"/>
    <property type="molecule type" value="Genomic_DNA"/>
</dbReference>
<dbReference type="CDD" id="cd05285">
    <property type="entry name" value="sorbitol_DH"/>
    <property type="match status" value="1"/>
</dbReference>
<comment type="similarity">
    <text evidence="2 6">Belongs to the zinc-containing alcohol dehydrogenase family.</text>
</comment>
<sequence length="438" mass="47956">MPDNYAAVLYGPNDVRIEKWPMPEINNDELLIEISCVGICGSDVKLYMTGRCGLEELVEPMVIGHEGAGIVAKVGSNVVGFCVGDRVAIEPTQPCGACEHCKRGEYNLCVRPRYCATTTGTGNLCTYYKHRADFCHKLPDNLSMEEGAAVQPLAIAVHACRRARITLGARLVILGAGPIGVLCAITARAMGATQILITVAQRHLGGKRITTKPKDRFLQIAARRQLNVTAMQLIQRLQSEHQLLVSDQTVRRLHEANLHARRPLRTSGLRRANRGRRLQWAREHLRWEDVVESRLETAKKMGADYTLLIRPEFSEQDVADKIMATLGSPPDVTIEACGYSSTQAVAMMVTRPGGTVVVVGIGPERVQVPLAAALLREVDVRGSYRIANTYPAALAAVSRGTVDLSPFITHHFPLNKIKEAIELAKTGAAMKIIIHVKP</sequence>
<dbReference type="InterPro" id="IPR013149">
    <property type="entry name" value="ADH-like_C"/>
</dbReference>
<comment type="cofactor">
    <cofactor evidence="1 6">
        <name>Zn(2+)</name>
        <dbReference type="ChEBI" id="CHEBI:29105"/>
    </cofactor>
</comment>
<gene>
    <name evidence="8" type="ORF">DIATSA_LOCUS8716</name>
</gene>
<keyword evidence="4 6" id="KW-0862">Zinc</keyword>
<dbReference type="GO" id="GO:0006313">
    <property type="term" value="P:DNA transposition"/>
    <property type="evidence" value="ECO:0007669"/>
    <property type="project" value="InterPro"/>
</dbReference>